<name>A0A7X3FVZ4_9BURK</name>
<keyword evidence="2" id="KW-1185">Reference proteome</keyword>
<dbReference type="RefSeq" id="WP_036237151.1">
    <property type="nucleotide sequence ID" value="NZ_WSES01000001.1"/>
</dbReference>
<evidence type="ECO:0000313" key="1">
    <source>
        <dbReference type="EMBL" id="MVW59040.1"/>
    </source>
</evidence>
<dbReference type="AlphaFoldDB" id="A0A7X3FVZ4"/>
<organism evidence="1 2">
    <name type="scientific">Massilia cellulosiltytica</name>
    <dbReference type="NCBI Taxonomy" id="2683234"/>
    <lineage>
        <taxon>Bacteria</taxon>
        <taxon>Pseudomonadati</taxon>
        <taxon>Pseudomonadota</taxon>
        <taxon>Betaproteobacteria</taxon>
        <taxon>Burkholderiales</taxon>
        <taxon>Oxalobacteraceae</taxon>
        <taxon>Telluria group</taxon>
        <taxon>Massilia</taxon>
    </lineage>
</organism>
<proteinExistence type="predicted"/>
<dbReference type="Proteomes" id="UP000443353">
    <property type="component" value="Unassembled WGS sequence"/>
</dbReference>
<sequence length="84" mass="8941">MSSIVIQDLTRTRALDTHAMSAIRGGQAFGPNVNVNLNLDQRIAQVQDIKVNVLNNSVIGDGFTAPAVTLNPLQFATNNAVVPL</sequence>
<gene>
    <name evidence="1" type="ORF">GPY61_03765</name>
</gene>
<protein>
    <submittedName>
        <fullName evidence="1">Uncharacterized protein</fullName>
    </submittedName>
</protein>
<reference evidence="1 2" key="1">
    <citation type="submission" date="2019-12" db="EMBL/GenBank/DDBJ databases">
        <authorList>
            <person name="Li C."/>
            <person name="Zhao J."/>
        </authorList>
    </citation>
    <scope>NUCLEOTIDE SEQUENCE [LARGE SCALE GENOMIC DNA]</scope>
    <source>
        <strain evidence="1 2">NEAU-DD11</strain>
    </source>
</reference>
<dbReference type="EMBL" id="WSES01000001">
    <property type="protein sequence ID" value="MVW59040.1"/>
    <property type="molecule type" value="Genomic_DNA"/>
</dbReference>
<comment type="caution">
    <text evidence="1">The sequence shown here is derived from an EMBL/GenBank/DDBJ whole genome shotgun (WGS) entry which is preliminary data.</text>
</comment>
<evidence type="ECO:0000313" key="2">
    <source>
        <dbReference type="Proteomes" id="UP000443353"/>
    </source>
</evidence>
<accession>A0A7X3FVZ4</accession>